<reference evidence="1 2" key="1">
    <citation type="submission" date="2009-12" db="EMBL/GenBank/DDBJ databases">
        <title>Genome Sequence of Prevotella timonensis CRIS 5C-B1.</title>
        <authorList>
            <person name="Durkin A.S."/>
            <person name="Madupu R."/>
            <person name="Torralba M."/>
            <person name="Methe B."/>
            <person name="Sutton G."/>
            <person name="Strausberg R.L."/>
            <person name="Nelson K.E."/>
        </authorList>
    </citation>
    <scope>NUCLEOTIDE SEQUENCE [LARGE SCALE GENOMIC DNA]</scope>
    <source>
        <strain evidence="1 2">CRIS 5C-B1</strain>
    </source>
</reference>
<comment type="caution">
    <text evidence="1">The sequence shown here is derived from an EMBL/GenBank/DDBJ whole genome shotgun (WGS) entry which is preliminary data.</text>
</comment>
<keyword evidence="2" id="KW-1185">Reference proteome</keyword>
<dbReference type="Proteomes" id="UP000004001">
    <property type="component" value="Unassembled WGS sequence"/>
</dbReference>
<organism evidence="1 2">
    <name type="scientific">Hoylesella timonensis CRIS 5C-B1</name>
    <dbReference type="NCBI Taxonomy" id="679189"/>
    <lineage>
        <taxon>Bacteria</taxon>
        <taxon>Pseudomonadati</taxon>
        <taxon>Bacteroidota</taxon>
        <taxon>Bacteroidia</taxon>
        <taxon>Bacteroidales</taxon>
        <taxon>Prevotellaceae</taxon>
        <taxon>Hoylesella</taxon>
    </lineage>
</organism>
<evidence type="ECO:0000313" key="2">
    <source>
        <dbReference type="Proteomes" id="UP000004001"/>
    </source>
</evidence>
<gene>
    <name evidence="1" type="ORF">HMPREF9019_1056</name>
</gene>
<sequence>MANFKYATDNRFILNIDENLLYDKKDSLTSNKVIQFQNNAKRVLGIKLGIRKRITSL</sequence>
<accession>D1VY55</accession>
<proteinExistence type="predicted"/>
<evidence type="ECO:0000313" key="1">
    <source>
        <dbReference type="EMBL" id="EFA97921.1"/>
    </source>
</evidence>
<dbReference type="AlphaFoldDB" id="D1VY55"/>
<name>D1VY55_9BACT</name>
<dbReference type="EMBL" id="ADEF01000018">
    <property type="protein sequence ID" value="EFA97921.1"/>
    <property type="molecule type" value="Genomic_DNA"/>
</dbReference>
<protein>
    <submittedName>
        <fullName evidence="1">Uncharacterized protein</fullName>
    </submittedName>
</protein>